<reference evidence="1 2" key="1">
    <citation type="journal article" date="2019" name="Environ. Microbiol.">
        <title>Species interactions and distinct microbial communities in high Arctic permafrost affected cryosols are associated with the CH4 and CO2 gas fluxes.</title>
        <authorList>
            <person name="Altshuler I."/>
            <person name="Hamel J."/>
            <person name="Turney S."/>
            <person name="Magnuson E."/>
            <person name="Levesque R."/>
            <person name="Greer C."/>
            <person name="Whyte L.G."/>
        </authorList>
    </citation>
    <scope>NUCLEOTIDE SEQUENCE [LARGE SCALE GENOMIC DNA]</scope>
    <source>
        <strain evidence="1 2">S5.1</strain>
    </source>
</reference>
<gene>
    <name evidence="1" type="ORF">EAH84_07265</name>
</gene>
<proteinExistence type="predicted"/>
<evidence type="ECO:0000313" key="2">
    <source>
        <dbReference type="Proteomes" id="UP000318413"/>
    </source>
</evidence>
<dbReference type="AlphaFoldDB" id="A0A502CKU4"/>
<keyword evidence="2" id="KW-1185">Reference proteome</keyword>
<dbReference type="Proteomes" id="UP000318413">
    <property type="component" value="Unassembled WGS sequence"/>
</dbReference>
<organism evidence="1 2">
    <name type="scientific">Sphingomonas oligophenolica</name>
    <dbReference type="NCBI Taxonomy" id="301154"/>
    <lineage>
        <taxon>Bacteria</taxon>
        <taxon>Pseudomonadati</taxon>
        <taxon>Pseudomonadota</taxon>
        <taxon>Alphaproteobacteria</taxon>
        <taxon>Sphingomonadales</taxon>
        <taxon>Sphingomonadaceae</taxon>
        <taxon>Sphingomonas</taxon>
    </lineage>
</organism>
<dbReference type="Gene3D" id="3.10.450.160">
    <property type="entry name" value="inner membrane protein cigr"/>
    <property type="match status" value="1"/>
</dbReference>
<accession>A0A502CKU4</accession>
<dbReference type="EMBL" id="RCZK01000004">
    <property type="protein sequence ID" value="TPG13190.1"/>
    <property type="molecule type" value="Genomic_DNA"/>
</dbReference>
<evidence type="ECO:0000313" key="1">
    <source>
        <dbReference type="EMBL" id="TPG13190.1"/>
    </source>
</evidence>
<sequence length="78" mass="9151">MAKKSPACIPPGQAKRLFNQGQRVPAGYRYYSPYNSIPQQYRSNVPYDAANRYIYRDNQVYVVDPRTRLVEQIINLLR</sequence>
<comment type="caution">
    <text evidence="1">The sequence shown here is derived from an EMBL/GenBank/DDBJ whole genome shotgun (WGS) entry which is preliminary data.</text>
</comment>
<name>A0A502CKU4_9SPHN</name>
<evidence type="ECO:0008006" key="3">
    <source>
        <dbReference type="Google" id="ProtNLM"/>
    </source>
</evidence>
<protein>
    <recommendedName>
        <fullName evidence="3">DUF1236 domain-containing protein</fullName>
    </recommendedName>
</protein>